<keyword evidence="1" id="KW-0812">Transmembrane</keyword>
<feature type="transmembrane region" description="Helical" evidence="1">
    <location>
        <begin position="94"/>
        <end position="124"/>
    </location>
</feature>
<dbReference type="AlphaFoldDB" id="A0A0S1XFI5"/>
<evidence type="ECO:0000313" key="3">
    <source>
        <dbReference type="Proteomes" id="UP000066042"/>
    </source>
</evidence>
<dbReference type="InterPro" id="IPR038880">
    <property type="entry name" value="MJ0871-like"/>
</dbReference>
<evidence type="ECO:0008006" key="4">
    <source>
        <dbReference type="Google" id="ProtNLM"/>
    </source>
</evidence>
<accession>A0A0S1XFI5</accession>
<organism evidence="2 3">
    <name type="scientific">Thermococcus barophilus</name>
    <dbReference type="NCBI Taxonomy" id="55802"/>
    <lineage>
        <taxon>Archaea</taxon>
        <taxon>Methanobacteriati</taxon>
        <taxon>Methanobacteriota</taxon>
        <taxon>Thermococci</taxon>
        <taxon>Thermococcales</taxon>
        <taxon>Thermococcaceae</taxon>
        <taxon>Thermococcus</taxon>
    </lineage>
</organism>
<evidence type="ECO:0000256" key="1">
    <source>
        <dbReference type="SAM" id="Phobius"/>
    </source>
</evidence>
<feature type="transmembrane region" description="Helical" evidence="1">
    <location>
        <begin position="203"/>
        <end position="222"/>
    </location>
</feature>
<name>A0A0S1XFI5_THEBA</name>
<sequence>MASITFGYILAETLSETNLIKLIGAKTSKITKLGIHPALTPVPALYLVSPRVAHANASALLKEGLIEPIDLYIAILASNLSLRVMYIYRYYLPVLLPLLGIVTLYFIGLRILFDFLLVFVVLMIGRKRYRGVKVNGENNKIKLNFSKKAFKKGLIKGLKASLNFALRFTPLFLLVVFMLKSSISDKIALALSPILEKLGLDSLGITYITTAIFSLRAAYGIAKVMLSYNYPMQKVLGCMFLGNGLFVLLNESWVRILPFYSGLYPREVTLRLLFLQAGLSSLYNIFLAIVLLKL</sequence>
<feature type="transmembrane region" description="Helical" evidence="1">
    <location>
        <begin position="164"/>
        <end position="183"/>
    </location>
</feature>
<feature type="transmembrane region" description="Helical" evidence="1">
    <location>
        <begin position="234"/>
        <end position="253"/>
    </location>
</feature>
<dbReference type="STRING" id="55802.TBCH5v1_2634"/>
<dbReference type="EMBL" id="CP013050">
    <property type="protein sequence ID" value="ALM76523.1"/>
    <property type="molecule type" value="Genomic_DNA"/>
</dbReference>
<dbReference type="Proteomes" id="UP000066042">
    <property type="component" value="Chromosome"/>
</dbReference>
<dbReference type="PANTHER" id="PTHR38139:SF1">
    <property type="entry name" value="NUCLEOSIDE TRANSPORTER_FEOB GTPASE GATE DOMAIN-CONTAINING PROTEIN"/>
    <property type="match status" value="1"/>
</dbReference>
<dbReference type="PATRIC" id="fig|55802.8.peg.2621"/>
<dbReference type="PANTHER" id="PTHR38139">
    <property type="entry name" value="GATE DOMAIN-CONTAINING PROTEIN"/>
    <property type="match status" value="1"/>
</dbReference>
<feature type="transmembrane region" description="Helical" evidence="1">
    <location>
        <begin position="273"/>
        <end position="292"/>
    </location>
</feature>
<keyword evidence="1" id="KW-0472">Membrane</keyword>
<reference evidence="2 3" key="1">
    <citation type="journal article" date="2016" name="Genome Announc.">
        <title>Complete genome sequence of the hyperthermophilic and piezophilic archaeon Thermococcus barophilus Ch5, capable of growth at the expense of hydrogenogenesis from carbon monoxide and formate.</title>
        <authorList>
            <person name="Oger P."/>
            <person name="Sokolova T.G."/>
            <person name="Kozhevnikova D.A."/>
            <person name="Taranov E.A."/>
            <person name="Vannier P."/>
            <person name="Lee H.S."/>
            <person name="Kwon K.K."/>
            <person name="Kang S.G."/>
            <person name="Lee J.H."/>
            <person name="Bonch-Osmolovskaya E.A."/>
            <person name="Lebedinsky A.V."/>
        </authorList>
    </citation>
    <scope>NUCLEOTIDE SEQUENCE [LARGE SCALE GENOMIC DNA]</scope>
    <source>
        <strain evidence="3">Ch5</strain>
    </source>
</reference>
<evidence type="ECO:0000313" key="2">
    <source>
        <dbReference type="EMBL" id="ALM76523.1"/>
    </source>
</evidence>
<protein>
    <recommendedName>
        <fullName evidence="4">Nucleoside transporter/FeoB GTPase Gate domain-containing protein</fullName>
    </recommendedName>
</protein>
<gene>
    <name evidence="2" type="ORF">TBCH5v1_2634</name>
</gene>
<keyword evidence="1" id="KW-1133">Transmembrane helix</keyword>
<proteinExistence type="predicted"/>